<dbReference type="EC" id="5.1.1.-" evidence="4"/>
<dbReference type="InterPro" id="IPR004380">
    <property type="entry name" value="Asp_race"/>
</dbReference>
<evidence type="ECO:0000256" key="3">
    <source>
        <dbReference type="SAM" id="MobiDB-lite"/>
    </source>
</evidence>
<evidence type="ECO:0000313" key="4">
    <source>
        <dbReference type="EMBL" id="MBK6301057.1"/>
    </source>
</evidence>
<gene>
    <name evidence="4" type="ORF">IPF40_08385</name>
</gene>
<dbReference type="Proteomes" id="UP000718281">
    <property type="component" value="Unassembled WGS sequence"/>
</dbReference>
<dbReference type="InterPro" id="IPR015942">
    <property type="entry name" value="Asp/Glu/hydantoin_racemase"/>
</dbReference>
<evidence type="ECO:0000256" key="1">
    <source>
        <dbReference type="ARBA" id="ARBA00007847"/>
    </source>
</evidence>
<dbReference type="PANTHER" id="PTHR21198">
    <property type="entry name" value="GLUTAMATE RACEMASE"/>
    <property type="match status" value="1"/>
</dbReference>
<dbReference type="GO" id="GO:0047661">
    <property type="term" value="F:amino-acid racemase activity"/>
    <property type="evidence" value="ECO:0007669"/>
    <property type="project" value="InterPro"/>
</dbReference>
<organism evidence="4 5">
    <name type="scientific">Candidatus Phosphoribacter hodrii</name>
    <dbReference type="NCBI Taxonomy" id="2953743"/>
    <lineage>
        <taxon>Bacteria</taxon>
        <taxon>Bacillati</taxon>
        <taxon>Actinomycetota</taxon>
        <taxon>Actinomycetes</taxon>
        <taxon>Micrococcales</taxon>
        <taxon>Dermatophilaceae</taxon>
        <taxon>Candidatus Phosphoribacter</taxon>
    </lineage>
</organism>
<dbReference type="PANTHER" id="PTHR21198:SF7">
    <property type="entry name" value="ASPARTATE-GLUTAMATE RACEMASE FAMILY"/>
    <property type="match status" value="1"/>
</dbReference>
<dbReference type="NCBIfam" id="TIGR00035">
    <property type="entry name" value="asp_race"/>
    <property type="match status" value="1"/>
</dbReference>
<protein>
    <submittedName>
        <fullName evidence="4">Amino acid racemase</fullName>
        <ecNumber evidence="4">5.1.1.-</ecNumber>
    </submittedName>
</protein>
<proteinExistence type="inferred from homology"/>
<dbReference type="InterPro" id="IPR001920">
    <property type="entry name" value="Asp/Glu_race"/>
</dbReference>
<dbReference type="Gene3D" id="3.40.50.1860">
    <property type="match status" value="2"/>
</dbReference>
<comment type="caution">
    <text evidence="4">The sequence shown here is derived from an EMBL/GenBank/DDBJ whole genome shotgun (WGS) entry which is preliminary data.</text>
</comment>
<keyword evidence="2 4" id="KW-0413">Isomerase</keyword>
<feature type="region of interest" description="Disordered" evidence="3">
    <location>
        <begin position="1"/>
        <end position="31"/>
    </location>
</feature>
<dbReference type="Pfam" id="PF01177">
    <property type="entry name" value="Asp_Glu_race"/>
    <property type="match status" value="1"/>
</dbReference>
<reference evidence="4 5" key="1">
    <citation type="submission" date="2020-10" db="EMBL/GenBank/DDBJ databases">
        <title>Connecting structure to function with the recovery of over 1000 high-quality activated sludge metagenome-assembled genomes encoding full-length rRNA genes using long-read sequencing.</title>
        <authorList>
            <person name="Singleton C.M."/>
            <person name="Petriglieri F."/>
            <person name="Kristensen J.M."/>
            <person name="Kirkegaard R.H."/>
            <person name="Michaelsen T.Y."/>
            <person name="Andersen M.H."/>
            <person name="Karst S.M."/>
            <person name="Dueholm M.S."/>
            <person name="Nielsen P.H."/>
            <person name="Albertsen M."/>
        </authorList>
    </citation>
    <scope>NUCLEOTIDE SEQUENCE [LARGE SCALE GENOMIC DNA]</scope>
    <source>
        <strain evidence="4">AalE_18-Q3-R2-46_BAT3C.188</strain>
    </source>
</reference>
<accession>A0A934X4R8</accession>
<name>A0A934X4R8_9MICO</name>
<evidence type="ECO:0000313" key="5">
    <source>
        <dbReference type="Proteomes" id="UP000718281"/>
    </source>
</evidence>
<dbReference type="SUPFAM" id="SSF53681">
    <property type="entry name" value="Aspartate/glutamate racemase"/>
    <property type="match status" value="2"/>
</dbReference>
<feature type="compositionally biased region" description="Basic residues" evidence="3">
    <location>
        <begin position="1"/>
        <end position="10"/>
    </location>
</feature>
<evidence type="ECO:0000256" key="2">
    <source>
        <dbReference type="ARBA" id="ARBA00023235"/>
    </source>
</evidence>
<comment type="similarity">
    <text evidence="1">Belongs to the aspartate/glutamate racemases family.</text>
</comment>
<dbReference type="EMBL" id="JADIXZ010000004">
    <property type="protein sequence ID" value="MBK6301057.1"/>
    <property type="molecule type" value="Genomic_DNA"/>
</dbReference>
<dbReference type="AlphaFoldDB" id="A0A934X4R8"/>
<sequence>MGQGRPRRPQLRPQVPPLLRPARRDRKRHVSAEGWSSPIVGVMGGLGPAATVSFLDLLVRLTKADRDQDHIDAIVLQHSTTPDRTAALLDPTAPDPTPALVADAQRLERMGADFLVLPCNSANIFTEPVERAIGIELLSIVQETARVALALADGPIAVFATEGTIHAGTYHEAITRGGGIAWTPPRPLQATISAIIYDQVKAGRPVDLGALHASIDVAREAGCSHVIFGCTELSVVYDREGLSERVDVVDSLRTLAEATILKAGRALVERGTAPA</sequence>